<sequence>MSGSGSVWSRVRGRLRAFPEALSACGAEAAAYGKCVQAATGPGGDLRKDACTKEFAALRACFVAAASREGGGDGHE</sequence>
<dbReference type="AlphaFoldDB" id="A0A6I8NNR8"/>
<keyword evidence="2" id="KW-1185">Reference proteome</keyword>
<proteinExistence type="predicted"/>
<protein>
    <submittedName>
        <fullName evidence="1">NADH:ubiquinone oxidoreductase complex assembly factor 8</fullName>
    </submittedName>
</protein>
<dbReference type="FunCoup" id="A0A6I8NNR8">
    <property type="interactions" value="304"/>
</dbReference>
<dbReference type="Bgee" id="ENSOANG00000036287">
    <property type="expression patterns" value="Expressed in heart and 7 other cell types or tissues"/>
</dbReference>
<organism evidence="1 2">
    <name type="scientific">Ornithorhynchus anatinus</name>
    <name type="common">Duckbill platypus</name>
    <dbReference type="NCBI Taxonomy" id="9258"/>
    <lineage>
        <taxon>Eukaryota</taxon>
        <taxon>Metazoa</taxon>
        <taxon>Chordata</taxon>
        <taxon>Craniata</taxon>
        <taxon>Vertebrata</taxon>
        <taxon>Euteleostomi</taxon>
        <taxon>Mammalia</taxon>
        <taxon>Monotremata</taxon>
        <taxon>Ornithorhynchidae</taxon>
        <taxon>Ornithorhynchus</taxon>
    </lineage>
</organism>
<dbReference type="GO" id="GO:0005759">
    <property type="term" value="C:mitochondrial matrix"/>
    <property type="evidence" value="ECO:0007669"/>
    <property type="project" value="Ensembl"/>
</dbReference>
<evidence type="ECO:0000313" key="1">
    <source>
        <dbReference type="Ensembl" id="ENSOANP00000042426.1"/>
    </source>
</evidence>
<accession>A0A6I8NNR8</accession>
<reference evidence="1" key="2">
    <citation type="submission" date="2025-09" db="UniProtKB">
        <authorList>
            <consortium name="Ensembl"/>
        </authorList>
    </citation>
    <scope>IDENTIFICATION</scope>
    <source>
        <strain evidence="1">Glennie</strain>
    </source>
</reference>
<dbReference type="Proteomes" id="UP000002279">
    <property type="component" value="Unplaced"/>
</dbReference>
<dbReference type="PANTHER" id="PTHR34561:SF1">
    <property type="entry name" value="NADH DEHYDROGENASE [UBIQUINONE] 1 ALPHA SUBCOMPLEX ASSEMBLY FACTOR 8"/>
    <property type="match status" value="1"/>
</dbReference>
<dbReference type="GO" id="GO:0032981">
    <property type="term" value="P:mitochondrial respiratory chain complex I assembly"/>
    <property type="evidence" value="ECO:0000318"/>
    <property type="project" value="GO_Central"/>
</dbReference>
<dbReference type="Ensembl" id="ENSOANT00000064637.1">
    <property type="protein sequence ID" value="ENSOANP00000042426.1"/>
    <property type="gene ID" value="ENSOANG00000036287.1"/>
</dbReference>
<dbReference type="PANTHER" id="PTHR34561">
    <property type="entry name" value="NADH DEHYDROGENASE [UBIQUINONE] 1 ALPHA SUBCOMPLEX ASSEMBLY FACTOR 8"/>
    <property type="match status" value="1"/>
</dbReference>
<dbReference type="OMA" id="KKDLCAQ"/>
<dbReference type="InterPro" id="IPR034595">
    <property type="entry name" value="NDUFAF8"/>
</dbReference>
<dbReference type="GeneTree" id="ENSGT00520000061927"/>
<dbReference type="InParanoid" id="A0A6I8NNR8"/>
<evidence type="ECO:0000313" key="2">
    <source>
        <dbReference type="Proteomes" id="UP000002279"/>
    </source>
</evidence>
<gene>
    <name evidence="1" type="primary">NDUFAF8</name>
</gene>
<reference evidence="1" key="1">
    <citation type="submission" date="2025-08" db="UniProtKB">
        <authorList>
            <consortium name="Ensembl"/>
        </authorList>
    </citation>
    <scope>IDENTIFICATION</scope>
    <source>
        <strain evidence="1">Glennie</strain>
    </source>
</reference>
<dbReference type="GO" id="GO:0005739">
    <property type="term" value="C:mitochondrion"/>
    <property type="evidence" value="ECO:0000318"/>
    <property type="project" value="GO_Central"/>
</dbReference>
<name>A0A6I8NNR8_ORNAN</name>